<proteinExistence type="predicted"/>
<evidence type="ECO:0000313" key="3">
    <source>
        <dbReference type="Proteomes" id="UP001601627"/>
    </source>
</evidence>
<dbReference type="EMBL" id="JBHVZQ010000021">
    <property type="protein sequence ID" value="MFF1276247.1"/>
    <property type="molecule type" value="Genomic_DNA"/>
</dbReference>
<feature type="signal peptide" evidence="1">
    <location>
        <begin position="1"/>
        <end position="35"/>
    </location>
</feature>
<dbReference type="RefSeq" id="WP_149551036.1">
    <property type="nucleotide sequence ID" value="NZ_JBHVZQ010000021.1"/>
</dbReference>
<protein>
    <submittedName>
        <fullName evidence="2">Uncharacterized protein</fullName>
    </submittedName>
</protein>
<evidence type="ECO:0000256" key="1">
    <source>
        <dbReference type="SAM" id="SignalP"/>
    </source>
</evidence>
<keyword evidence="1" id="KW-0732">Signal</keyword>
<name>A0ABW6QAJ1_9ACTN</name>
<reference evidence="2 3" key="1">
    <citation type="submission" date="2024-09" db="EMBL/GenBank/DDBJ databases">
        <title>The Natural Products Discovery Center: Release of the First 8490 Sequenced Strains for Exploring Actinobacteria Biosynthetic Diversity.</title>
        <authorList>
            <person name="Kalkreuter E."/>
            <person name="Kautsar S.A."/>
            <person name="Yang D."/>
            <person name="Bader C.D."/>
            <person name="Teijaro C.N."/>
            <person name="Fluegel L."/>
            <person name="Davis C.M."/>
            <person name="Simpson J.R."/>
            <person name="Lauterbach L."/>
            <person name="Steele A.D."/>
            <person name="Gui C."/>
            <person name="Meng S."/>
            <person name="Li G."/>
            <person name="Viehrig K."/>
            <person name="Ye F."/>
            <person name="Su P."/>
            <person name="Kiefer A.F."/>
            <person name="Nichols A."/>
            <person name="Cepeda A.J."/>
            <person name="Yan W."/>
            <person name="Fan B."/>
            <person name="Jiang Y."/>
            <person name="Adhikari A."/>
            <person name="Zheng C.-J."/>
            <person name="Schuster L."/>
            <person name="Cowan T.M."/>
            <person name="Smanski M.J."/>
            <person name="Chevrette M.G."/>
            <person name="De Carvalho L.P.S."/>
            <person name="Shen B."/>
        </authorList>
    </citation>
    <scope>NUCLEOTIDE SEQUENCE [LARGE SCALE GENOMIC DNA]</scope>
    <source>
        <strain evidence="2 3">NPDC058328</strain>
    </source>
</reference>
<sequence length="79" mass="8328">MTNKWVRGVLRCAVGVMGLVAVLMLCGTLAGTAHADETSTGSGNGHRVALLNADVGQIDDPAEDVLEHFLLFGDGYVWD</sequence>
<keyword evidence="3" id="KW-1185">Reference proteome</keyword>
<dbReference type="Proteomes" id="UP001601627">
    <property type="component" value="Unassembled WGS sequence"/>
</dbReference>
<accession>A0ABW6QAJ1</accession>
<organism evidence="2 3">
    <name type="scientific">Streptomyces marokkonensis</name>
    <dbReference type="NCBI Taxonomy" id="324855"/>
    <lineage>
        <taxon>Bacteria</taxon>
        <taxon>Bacillati</taxon>
        <taxon>Actinomycetota</taxon>
        <taxon>Actinomycetes</taxon>
        <taxon>Kitasatosporales</taxon>
        <taxon>Streptomycetaceae</taxon>
        <taxon>Streptomyces</taxon>
    </lineage>
</organism>
<evidence type="ECO:0000313" key="2">
    <source>
        <dbReference type="EMBL" id="MFF1276247.1"/>
    </source>
</evidence>
<comment type="caution">
    <text evidence="2">The sequence shown here is derived from an EMBL/GenBank/DDBJ whole genome shotgun (WGS) entry which is preliminary data.</text>
</comment>
<feature type="chain" id="PRO_5047109782" evidence="1">
    <location>
        <begin position="36"/>
        <end position="79"/>
    </location>
</feature>
<gene>
    <name evidence="2" type="ORF">ACFVZC_23045</name>
</gene>